<protein>
    <submittedName>
        <fullName evidence="2">Alpha/beta hydrolase</fullName>
    </submittedName>
</protein>
<dbReference type="SUPFAM" id="SSF53474">
    <property type="entry name" value="alpha/beta-Hydrolases"/>
    <property type="match status" value="1"/>
</dbReference>
<keyword evidence="3" id="KW-1185">Reference proteome</keyword>
<accession>A0A934QW36</accession>
<evidence type="ECO:0000313" key="2">
    <source>
        <dbReference type="EMBL" id="MBK1787262.1"/>
    </source>
</evidence>
<reference evidence="2" key="1">
    <citation type="submission" date="2020-12" db="EMBL/GenBank/DDBJ databases">
        <title>Prauserella sp. ASG 168, a novel actinomycete isolated from cave rock.</title>
        <authorList>
            <person name="Suriyachadkun C."/>
        </authorList>
    </citation>
    <scope>NUCLEOTIDE SEQUENCE</scope>
    <source>
        <strain evidence="2">ASG 168</strain>
    </source>
</reference>
<organism evidence="2 3">
    <name type="scientific">Prauserella cavernicola</name>
    <dbReference type="NCBI Taxonomy" id="2800127"/>
    <lineage>
        <taxon>Bacteria</taxon>
        <taxon>Bacillati</taxon>
        <taxon>Actinomycetota</taxon>
        <taxon>Actinomycetes</taxon>
        <taxon>Pseudonocardiales</taxon>
        <taxon>Pseudonocardiaceae</taxon>
        <taxon>Prauserella</taxon>
    </lineage>
</organism>
<evidence type="ECO:0000313" key="3">
    <source>
        <dbReference type="Proteomes" id="UP000635245"/>
    </source>
</evidence>
<dbReference type="RefSeq" id="WP_200321692.1">
    <property type="nucleotide sequence ID" value="NZ_JAENJH010000006.1"/>
</dbReference>
<keyword evidence="2" id="KW-0378">Hydrolase</keyword>
<dbReference type="GO" id="GO:0016787">
    <property type="term" value="F:hydrolase activity"/>
    <property type="evidence" value="ECO:0007669"/>
    <property type="project" value="UniProtKB-KW"/>
</dbReference>
<dbReference type="Pfam" id="PF12697">
    <property type="entry name" value="Abhydrolase_6"/>
    <property type="match status" value="1"/>
</dbReference>
<sequence>MIAANARRDVPGLVDVGGRRLRVLVQGTRDDAPAVVFLSTLGCPLEAWTRVQRTVAEWTTAISYDRSDVGWNGRRAAVPRRADELEALLAELGVVGPVVLVGHAYGALVAEELARRNPDRVAGLVAADAWHPDELRRSVHQRKAMAHLEAQLQRSMMAALLRPGGREDFVALDGLPAEQRPMAYRYLRRPHNWRTALAELVSWKHSPPGSAERWPRFRAPALVLASRVQVEHDQVRMRMQQELAASSPTSAVLVVPEAANLELVTDGRFSPHVGDAVLRLLGNAVVTEGA</sequence>
<proteinExistence type="predicted"/>
<evidence type="ECO:0000259" key="1">
    <source>
        <dbReference type="Pfam" id="PF12697"/>
    </source>
</evidence>
<comment type="caution">
    <text evidence="2">The sequence shown here is derived from an EMBL/GenBank/DDBJ whole genome shotgun (WGS) entry which is preliminary data.</text>
</comment>
<feature type="domain" description="AB hydrolase-1" evidence="1">
    <location>
        <begin position="35"/>
        <end position="257"/>
    </location>
</feature>
<gene>
    <name evidence="2" type="ORF">JHE00_23315</name>
</gene>
<dbReference type="AlphaFoldDB" id="A0A934QW36"/>
<dbReference type="InterPro" id="IPR000073">
    <property type="entry name" value="AB_hydrolase_1"/>
</dbReference>
<dbReference type="Proteomes" id="UP000635245">
    <property type="component" value="Unassembled WGS sequence"/>
</dbReference>
<name>A0A934QW36_9PSEU</name>
<dbReference type="Gene3D" id="3.40.50.1820">
    <property type="entry name" value="alpha/beta hydrolase"/>
    <property type="match status" value="1"/>
</dbReference>
<dbReference type="InterPro" id="IPR029058">
    <property type="entry name" value="AB_hydrolase_fold"/>
</dbReference>
<dbReference type="EMBL" id="JAENJH010000006">
    <property type="protein sequence ID" value="MBK1787262.1"/>
    <property type="molecule type" value="Genomic_DNA"/>
</dbReference>